<feature type="transmembrane region" description="Helical" evidence="6">
    <location>
        <begin position="37"/>
        <end position="59"/>
    </location>
</feature>
<dbReference type="AlphaFoldDB" id="D7BBP7"/>
<reference evidence="7 8" key="1">
    <citation type="journal article" date="2010" name="Stand. Genomic Sci.">
        <title>Complete genome sequence of Meiothermus silvanus type strain (VI-R2).</title>
        <authorList>
            <person name="Sikorski J."/>
            <person name="Tindall B.J."/>
            <person name="Lowry S."/>
            <person name="Lucas S."/>
            <person name="Nolan M."/>
            <person name="Copeland A."/>
            <person name="Glavina Del Rio T."/>
            <person name="Tice H."/>
            <person name="Cheng J.F."/>
            <person name="Han C."/>
            <person name="Pitluck S."/>
            <person name="Liolios K."/>
            <person name="Ivanova N."/>
            <person name="Mavromatis K."/>
            <person name="Mikhailova N."/>
            <person name="Pati A."/>
            <person name="Goodwin L."/>
            <person name="Chen A."/>
            <person name="Palaniappan K."/>
            <person name="Land M."/>
            <person name="Hauser L."/>
            <person name="Chang Y.J."/>
            <person name="Jeffries C.D."/>
            <person name="Rohde M."/>
            <person name="Goker M."/>
            <person name="Woyke T."/>
            <person name="Bristow J."/>
            <person name="Eisen J.A."/>
            <person name="Markowitz V."/>
            <person name="Hugenholtz P."/>
            <person name="Kyrpides N.C."/>
            <person name="Klenk H.P."/>
            <person name="Lapidus A."/>
        </authorList>
    </citation>
    <scope>NUCLEOTIDE SEQUENCE [LARGE SCALE GENOMIC DNA]</scope>
    <source>
        <strain evidence="8">ATCC 700542 / DSM 9946 / VI-R2</strain>
    </source>
</reference>
<dbReference type="InterPro" id="IPR001123">
    <property type="entry name" value="LeuE-type"/>
</dbReference>
<dbReference type="GO" id="GO:0015171">
    <property type="term" value="F:amino acid transmembrane transporter activity"/>
    <property type="evidence" value="ECO:0007669"/>
    <property type="project" value="TreeGrafter"/>
</dbReference>
<proteinExistence type="predicted"/>
<organism evidence="7 8">
    <name type="scientific">Allomeiothermus silvanus (strain ATCC 700542 / DSM 9946 / NBRC 106475 / NCIMB 13440 / VI-R2)</name>
    <name type="common">Thermus silvanus</name>
    <dbReference type="NCBI Taxonomy" id="526227"/>
    <lineage>
        <taxon>Bacteria</taxon>
        <taxon>Thermotogati</taxon>
        <taxon>Deinococcota</taxon>
        <taxon>Deinococci</taxon>
        <taxon>Thermales</taxon>
        <taxon>Thermaceae</taxon>
        <taxon>Allomeiothermus</taxon>
    </lineage>
</organism>
<dbReference type="EMBL" id="CP002042">
    <property type="protein sequence ID" value="ADH64509.1"/>
    <property type="molecule type" value="Genomic_DNA"/>
</dbReference>
<protein>
    <submittedName>
        <fullName evidence="7">Lysine exporter protein (LYSE/YGGA)</fullName>
    </submittedName>
</protein>
<dbReference type="HOGENOM" id="CLU_104651_1_0_0"/>
<evidence type="ECO:0000256" key="3">
    <source>
        <dbReference type="ARBA" id="ARBA00022692"/>
    </source>
</evidence>
<comment type="subcellular location">
    <subcellularLocation>
        <location evidence="1">Cell membrane</location>
        <topology evidence="1">Multi-pass membrane protein</topology>
    </subcellularLocation>
</comment>
<feature type="transmembrane region" description="Helical" evidence="6">
    <location>
        <begin position="136"/>
        <end position="157"/>
    </location>
</feature>
<dbReference type="eggNOG" id="COG1280">
    <property type="taxonomic scope" value="Bacteria"/>
</dbReference>
<keyword evidence="8" id="KW-1185">Reference proteome</keyword>
<dbReference type="Proteomes" id="UP000001916">
    <property type="component" value="Chromosome"/>
</dbReference>
<dbReference type="OrthoDB" id="14103at2"/>
<feature type="transmembrane region" description="Helical" evidence="6">
    <location>
        <begin position="169"/>
        <end position="189"/>
    </location>
</feature>
<evidence type="ECO:0000256" key="4">
    <source>
        <dbReference type="ARBA" id="ARBA00022989"/>
    </source>
</evidence>
<dbReference type="GO" id="GO:0005886">
    <property type="term" value="C:plasma membrane"/>
    <property type="evidence" value="ECO:0007669"/>
    <property type="project" value="UniProtKB-SubCell"/>
</dbReference>
<dbReference type="KEGG" id="msv:Mesil_2660"/>
<sequence>MEALVLGLTLGLWAGVNPGPLTLLVIRQALSHGARPALMASLAPLLTDSAAIVLAFFLARELPQGLTRALEAAGGVFLLYLGYKGLRGQATLDSAPHTSTQSLRDAVIVNLTNPHMYLFWFTVGLSQLKRPLPEPLWFILGFYPAIVGSKALIALTVARVRQATWTQPLARYSNVLLLALGSYLLFLSARP</sequence>
<evidence type="ECO:0000256" key="6">
    <source>
        <dbReference type="SAM" id="Phobius"/>
    </source>
</evidence>
<keyword evidence="4 6" id="KW-1133">Transmembrane helix</keyword>
<evidence type="ECO:0000313" key="7">
    <source>
        <dbReference type="EMBL" id="ADH64509.1"/>
    </source>
</evidence>
<keyword evidence="3 6" id="KW-0812">Transmembrane</keyword>
<keyword evidence="2" id="KW-1003">Cell membrane</keyword>
<name>D7BBP7_ALLS1</name>
<dbReference type="Pfam" id="PF01810">
    <property type="entry name" value="LysE"/>
    <property type="match status" value="1"/>
</dbReference>
<evidence type="ECO:0000313" key="8">
    <source>
        <dbReference type="Proteomes" id="UP000001916"/>
    </source>
</evidence>
<evidence type="ECO:0000256" key="5">
    <source>
        <dbReference type="ARBA" id="ARBA00023136"/>
    </source>
</evidence>
<accession>D7BBP7</accession>
<evidence type="ECO:0000256" key="2">
    <source>
        <dbReference type="ARBA" id="ARBA00022475"/>
    </source>
</evidence>
<gene>
    <name evidence="7" type="ordered locus">Mesil_2660</name>
</gene>
<dbReference type="RefSeq" id="WP_013159048.1">
    <property type="nucleotide sequence ID" value="NC_014212.1"/>
</dbReference>
<dbReference type="PANTHER" id="PTHR30086">
    <property type="entry name" value="ARGININE EXPORTER PROTEIN ARGO"/>
    <property type="match status" value="1"/>
</dbReference>
<evidence type="ECO:0000256" key="1">
    <source>
        <dbReference type="ARBA" id="ARBA00004651"/>
    </source>
</evidence>
<keyword evidence="5 6" id="KW-0472">Membrane</keyword>
<dbReference type="PANTHER" id="PTHR30086:SF20">
    <property type="entry name" value="ARGININE EXPORTER PROTEIN ARGO-RELATED"/>
    <property type="match status" value="1"/>
</dbReference>
<dbReference type="STRING" id="526227.Mesil_2660"/>